<dbReference type="AlphaFoldDB" id="A0A411X2T6"/>
<evidence type="ECO:0000259" key="1">
    <source>
        <dbReference type="Pfam" id="PF18433"/>
    </source>
</evidence>
<dbReference type="Proteomes" id="UP000628442">
    <property type="component" value="Unassembled WGS sequence"/>
</dbReference>
<organism evidence="2 5">
    <name type="scientific">Pseudoduganella albidiflava</name>
    <dbReference type="NCBI Taxonomy" id="321983"/>
    <lineage>
        <taxon>Bacteria</taxon>
        <taxon>Pseudomonadati</taxon>
        <taxon>Pseudomonadota</taxon>
        <taxon>Betaproteobacteria</taxon>
        <taxon>Burkholderiales</taxon>
        <taxon>Oxalobacteraceae</taxon>
        <taxon>Telluria group</taxon>
        <taxon>Pseudoduganella</taxon>
    </lineage>
</organism>
<dbReference type="OrthoDB" id="7366224at2"/>
<evidence type="ECO:0000313" key="4">
    <source>
        <dbReference type="Proteomes" id="UP000292307"/>
    </source>
</evidence>
<protein>
    <recommendedName>
        <fullName evidence="1">DUF5610 domain-containing protein</fullName>
    </recommendedName>
</protein>
<keyword evidence="4" id="KW-1185">Reference proteome</keyword>
<dbReference type="EMBL" id="BMWV01000018">
    <property type="protein sequence ID" value="GGY64504.1"/>
    <property type="molecule type" value="Genomic_DNA"/>
</dbReference>
<dbReference type="RefSeq" id="WP_131147296.1">
    <property type="nucleotide sequence ID" value="NZ_BMWV01000018.1"/>
</dbReference>
<name>A0A411X2T6_9BURK</name>
<dbReference type="Pfam" id="PF18433">
    <property type="entry name" value="DUF5610"/>
    <property type="match status" value="1"/>
</dbReference>
<gene>
    <name evidence="3" type="ORF">EYF70_21905</name>
    <name evidence="2" type="ORF">GCM10007387_53610</name>
</gene>
<reference evidence="2" key="3">
    <citation type="submission" date="2022-12" db="EMBL/GenBank/DDBJ databases">
        <authorList>
            <person name="Sun Q."/>
            <person name="Kim S."/>
        </authorList>
    </citation>
    <scope>NUCLEOTIDE SEQUENCE</scope>
    <source>
        <strain evidence="2">KCTC 12343</strain>
    </source>
</reference>
<evidence type="ECO:0000313" key="2">
    <source>
        <dbReference type="EMBL" id="GGY64504.1"/>
    </source>
</evidence>
<evidence type="ECO:0000313" key="3">
    <source>
        <dbReference type="EMBL" id="QBI03193.1"/>
    </source>
</evidence>
<proteinExistence type="predicted"/>
<dbReference type="Proteomes" id="UP000292307">
    <property type="component" value="Chromosome"/>
</dbReference>
<dbReference type="InterPro" id="IPR041651">
    <property type="entry name" value="DUF5610"/>
</dbReference>
<evidence type="ECO:0000313" key="5">
    <source>
        <dbReference type="Proteomes" id="UP000628442"/>
    </source>
</evidence>
<accession>A0A411X2T6</accession>
<reference evidence="3 4" key="2">
    <citation type="submission" date="2019-02" db="EMBL/GenBank/DDBJ databases">
        <title>Draft Genome Sequences of Six Type Strains of the Genus Massilia.</title>
        <authorList>
            <person name="Miess H."/>
            <person name="Frediansyhah A."/>
            <person name="Gross H."/>
        </authorList>
    </citation>
    <scope>NUCLEOTIDE SEQUENCE [LARGE SCALE GENOMIC DNA]</scope>
    <source>
        <strain evidence="3 4">DSM 17472</strain>
    </source>
</reference>
<sequence length="182" mass="19422">MANSISLNSKAISTDSKVANQGEVTAARAKMQLNVSIMEASASISIGVGSNPQALLYKSAITSINEALRAELGENAVQNAARLDNSPQATADRIVSLATGFYDMFRRQNPQMEDGAALQKFMDTVKSGVEQGFKEARDILQGLKVLDGDVAANVDKTYEFVMKGFDAFAARAAEPKEEPEAA</sequence>
<dbReference type="Gene3D" id="1.10.132.90">
    <property type="match status" value="1"/>
</dbReference>
<reference evidence="2" key="1">
    <citation type="journal article" date="2014" name="Int. J. Syst. Evol. Microbiol.">
        <title>Complete genome sequence of Corynebacterium casei LMG S-19264T (=DSM 44701T), isolated from a smear-ripened cheese.</title>
        <authorList>
            <consortium name="US DOE Joint Genome Institute (JGI-PGF)"/>
            <person name="Walter F."/>
            <person name="Albersmeier A."/>
            <person name="Kalinowski J."/>
            <person name="Ruckert C."/>
        </authorList>
    </citation>
    <scope>NUCLEOTIDE SEQUENCE</scope>
    <source>
        <strain evidence="2">KCTC 12343</strain>
    </source>
</reference>
<dbReference type="EMBL" id="CP036401">
    <property type="protein sequence ID" value="QBI03193.1"/>
    <property type="molecule type" value="Genomic_DNA"/>
</dbReference>
<feature type="domain" description="DUF5610" evidence="1">
    <location>
        <begin position="51"/>
        <end position="168"/>
    </location>
</feature>